<dbReference type="GO" id="GO:0006281">
    <property type="term" value="P:DNA repair"/>
    <property type="evidence" value="ECO:0007669"/>
    <property type="project" value="UniProtKB-KW"/>
</dbReference>
<evidence type="ECO:0000259" key="10">
    <source>
        <dbReference type="PROSITE" id="PS51217"/>
    </source>
</evidence>
<proteinExistence type="predicted"/>
<keyword evidence="9" id="KW-0234">DNA repair</keyword>
<feature type="domain" description="UvrD-like helicase C-terminal" evidence="10">
    <location>
        <begin position="266"/>
        <end position="567"/>
    </location>
</feature>
<dbReference type="AlphaFoldDB" id="A0A938X7E8"/>
<sequence length="1119" mass="126550">MLNMIIGPAKSGKTTRVREEVKTAAKNGEPVFLIVPEQYTFETEKQLYLSLDASLMQKVCVTSFTRVCSLIFKTYGGCAGTYSDEAAQTVLMAQTVATLHDRLLVYEKSARNDSFVHTMCETMTLLKNAGIDADTLKMRAQQIADERLRQKLFETAELYAVYDALLQEQYADPLDDLSRAVKLLKTHPFFENSVVFFDEFKGFTGVERQFLSCVIAQAKETTFTFCEDETRAGDDSVFSPVHAERMRIVRMAREAGVAVHTPVQLTDTHYESEAIAQIERMLFSDTIEPLSHDTGDVMIMMCEDRYEEAEYAAAEIHRLVRQEHLRWRDIAVISRDASPYAAPIEMAFSKLSIPYFSDQTVSAADHAIIRFLIGVIECAAYGINAKRLNVLLKSELCGVDQMDAGIFENYTFVWDIQPDEWAQPFFANPSGFKESMSEQEAETLARAESVRKRLVEPLLSFIDATAETDARTFCEEVFKLFCTLGIRESMEARVQRFYDAGDYAQAKEEQTMYESVLHLLDTIVLIVGQKPLSPKRFCTLLSLASRSFSHGVLPQTIDSVTVTAADRFRFGDKKVVFILGATQKELPRLPTNGTIFSSRECELMASVSLELSKSDEEMMLEERFLAYRALTAPSDRLYLLAPCRGADDASREPSALLQMVSQIACTPVQSSASLPVLFWCENAQTAWSTLARRYWSDTPETASLRKVLSKLPETMPLIDSMDRILSDQGFHLTSAEQAKKLFGRRMFLSPTQIESFYRCPFRYFLEYGLHVRPLRRASLDPLESGSMIHRLLYELTQTLDFQAEYDEQMMRAAADEAIKRYMESVMGGRFAKSKRFLYLCRKLRETVLRLLAHLHMQFAEGGFLPCAYEYEIADGQEVPPLTLYTADNTCVRVAGKIDRIDRYYSKNGKQYIRVVDYKSGNKQFNLNDVLAGLNLQMLFYLHCIVKNGTGQFENALPAGVLYLHAADPASDHGHSDPIEKIEQERKKSYRMNGLLLNDLEVLDAMDHGFSGVFIPVSCKKDGTFTADSVRSLASLKDLGHIGNYLEKLVRNMATELHHGQIAADPIEQSCDFCRYRSVCGRSEQKQARCIAKQSNEEIIKEMEAYDGGDSNDQKSADGR</sequence>
<evidence type="ECO:0000256" key="1">
    <source>
        <dbReference type="ARBA" id="ARBA00022722"/>
    </source>
</evidence>
<evidence type="ECO:0000256" key="8">
    <source>
        <dbReference type="ARBA" id="ARBA00023125"/>
    </source>
</evidence>
<dbReference type="InterPro" id="IPR038726">
    <property type="entry name" value="PDDEXK_AddAB-type"/>
</dbReference>
<dbReference type="PANTHER" id="PTHR30591:SF1">
    <property type="entry name" value="RECBCD ENZYME SUBUNIT RECC"/>
    <property type="match status" value="1"/>
</dbReference>
<dbReference type="Gene3D" id="3.40.50.300">
    <property type="entry name" value="P-loop containing nucleotide triphosphate hydrolases"/>
    <property type="match status" value="3"/>
</dbReference>
<name>A0A938X7E8_9FIRM</name>
<dbReference type="InterPro" id="IPR014017">
    <property type="entry name" value="DNA_helicase_UvrD-like_C"/>
</dbReference>
<dbReference type="Gene3D" id="3.90.320.10">
    <property type="match status" value="1"/>
</dbReference>
<dbReference type="InterPro" id="IPR027417">
    <property type="entry name" value="P-loop_NTPase"/>
</dbReference>
<evidence type="ECO:0000256" key="2">
    <source>
        <dbReference type="ARBA" id="ARBA00022741"/>
    </source>
</evidence>
<evidence type="ECO:0000256" key="7">
    <source>
        <dbReference type="ARBA" id="ARBA00022840"/>
    </source>
</evidence>
<evidence type="ECO:0000313" key="11">
    <source>
        <dbReference type="EMBL" id="MBM6920894.1"/>
    </source>
</evidence>
<dbReference type="GO" id="GO:0006310">
    <property type="term" value="P:DNA recombination"/>
    <property type="evidence" value="ECO:0007669"/>
    <property type="project" value="TreeGrafter"/>
</dbReference>
<dbReference type="Pfam" id="PF12705">
    <property type="entry name" value="PDDEXK_1"/>
    <property type="match status" value="1"/>
</dbReference>
<evidence type="ECO:0000313" key="12">
    <source>
        <dbReference type="Proteomes" id="UP000774750"/>
    </source>
</evidence>
<comment type="caution">
    <text evidence="11">The sequence shown here is derived from an EMBL/GenBank/DDBJ whole genome shotgun (WGS) entry which is preliminary data.</text>
</comment>
<keyword evidence="2" id="KW-0547">Nucleotide-binding</keyword>
<organism evidence="11 12">
    <name type="scientific">Merdimmobilis hominis</name>
    <dbReference type="NCBI Taxonomy" id="2897707"/>
    <lineage>
        <taxon>Bacteria</taxon>
        <taxon>Bacillati</taxon>
        <taxon>Bacillota</taxon>
        <taxon>Clostridia</taxon>
        <taxon>Eubacteriales</taxon>
        <taxon>Oscillospiraceae</taxon>
        <taxon>Merdimmobilis</taxon>
    </lineage>
</organism>
<dbReference type="Proteomes" id="UP000774750">
    <property type="component" value="Unassembled WGS sequence"/>
</dbReference>
<dbReference type="InterPro" id="IPR049035">
    <property type="entry name" value="ADDB_N"/>
</dbReference>
<protein>
    <submittedName>
        <fullName evidence="11">PD-(D/E)XK nuclease family protein</fullName>
    </submittedName>
</protein>
<dbReference type="GO" id="GO:0004527">
    <property type="term" value="F:exonuclease activity"/>
    <property type="evidence" value="ECO:0007669"/>
    <property type="project" value="UniProtKB-KW"/>
</dbReference>
<keyword evidence="6" id="KW-0269">Exonuclease</keyword>
<reference evidence="11" key="2">
    <citation type="journal article" date="2021" name="Sci. Rep.">
        <title>The distribution of antibiotic resistance genes in chicken gut microbiota commensals.</title>
        <authorList>
            <person name="Juricova H."/>
            <person name="Matiasovicova J."/>
            <person name="Kubasova T."/>
            <person name="Cejkova D."/>
            <person name="Rychlik I."/>
        </authorList>
    </citation>
    <scope>NUCLEOTIDE SEQUENCE</scope>
    <source>
        <strain evidence="11">An559</strain>
    </source>
</reference>
<keyword evidence="5" id="KW-0347">Helicase</keyword>
<dbReference type="EMBL" id="JACJKY010000009">
    <property type="protein sequence ID" value="MBM6920894.1"/>
    <property type="molecule type" value="Genomic_DNA"/>
</dbReference>
<keyword evidence="1" id="KW-0540">Nuclease</keyword>
<keyword evidence="8" id="KW-0238">DNA-binding</keyword>
<keyword evidence="3" id="KW-0227">DNA damage</keyword>
<gene>
    <name evidence="11" type="ORF">H6A12_06995</name>
</gene>
<evidence type="ECO:0000256" key="6">
    <source>
        <dbReference type="ARBA" id="ARBA00022839"/>
    </source>
</evidence>
<dbReference type="GO" id="GO:0003677">
    <property type="term" value="F:DNA binding"/>
    <property type="evidence" value="ECO:0007669"/>
    <property type="project" value="UniProtKB-KW"/>
</dbReference>
<dbReference type="PROSITE" id="PS51217">
    <property type="entry name" value="UVRD_HELICASE_CTER"/>
    <property type="match status" value="1"/>
</dbReference>
<dbReference type="GO" id="GO:0004386">
    <property type="term" value="F:helicase activity"/>
    <property type="evidence" value="ECO:0007669"/>
    <property type="project" value="UniProtKB-KW"/>
</dbReference>
<keyword evidence="4" id="KW-0378">Hydrolase</keyword>
<dbReference type="PANTHER" id="PTHR30591">
    <property type="entry name" value="RECBCD ENZYME SUBUNIT RECC"/>
    <property type="match status" value="1"/>
</dbReference>
<evidence type="ECO:0000256" key="4">
    <source>
        <dbReference type="ARBA" id="ARBA00022801"/>
    </source>
</evidence>
<evidence type="ECO:0000256" key="9">
    <source>
        <dbReference type="ARBA" id="ARBA00023204"/>
    </source>
</evidence>
<evidence type="ECO:0000256" key="5">
    <source>
        <dbReference type="ARBA" id="ARBA00022806"/>
    </source>
</evidence>
<keyword evidence="7" id="KW-0067">ATP-binding</keyword>
<dbReference type="SUPFAM" id="SSF52540">
    <property type="entry name" value="P-loop containing nucleoside triphosphate hydrolases"/>
    <property type="match status" value="2"/>
</dbReference>
<dbReference type="Pfam" id="PF21445">
    <property type="entry name" value="ADDB_N"/>
    <property type="match status" value="1"/>
</dbReference>
<dbReference type="InterPro" id="IPR011604">
    <property type="entry name" value="PDDEXK-like_dom_sf"/>
</dbReference>
<keyword evidence="12" id="KW-1185">Reference proteome</keyword>
<dbReference type="GO" id="GO:0005524">
    <property type="term" value="F:ATP binding"/>
    <property type="evidence" value="ECO:0007669"/>
    <property type="project" value="UniProtKB-KW"/>
</dbReference>
<reference evidence="11" key="1">
    <citation type="submission" date="2020-08" db="EMBL/GenBank/DDBJ databases">
        <authorList>
            <person name="Cejkova D."/>
            <person name="Kubasova T."/>
            <person name="Jahodarova E."/>
            <person name="Rychlik I."/>
        </authorList>
    </citation>
    <scope>NUCLEOTIDE SEQUENCE</scope>
    <source>
        <strain evidence="11">An559</strain>
    </source>
</reference>
<evidence type="ECO:0000256" key="3">
    <source>
        <dbReference type="ARBA" id="ARBA00022763"/>
    </source>
</evidence>
<accession>A0A938X7E8</accession>